<organism evidence="5 6">
    <name type="scientific">Naumannella cuiyingiana</name>
    <dbReference type="NCBI Taxonomy" id="1347891"/>
    <lineage>
        <taxon>Bacteria</taxon>
        <taxon>Bacillati</taxon>
        <taxon>Actinomycetota</taxon>
        <taxon>Actinomycetes</taxon>
        <taxon>Propionibacteriales</taxon>
        <taxon>Propionibacteriaceae</taxon>
        <taxon>Naumannella</taxon>
    </lineage>
</organism>
<name>A0A7Z0D9G9_9ACTN</name>
<evidence type="ECO:0000256" key="2">
    <source>
        <dbReference type="SAM" id="Coils"/>
    </source>
</evidence>
<evidence type="ECO:0000256" key="1">
    <source>
        <dbReference type="ARBA" id="ARBA00009108"/>
    </source>
</evidence>
<dbReference type="PANTHER" id="PTHR37313:SF4">
    <property type="entry name" value="CONSERVED MEMBRANE PROTEIN-RELATED"/>
    <property type="match status" value="1"/>
</dbReference>
<evidence type="ECO:0000313" key="6">
    <source>
        <dbReference type="Proteomes" id="UP000527616"/>
    </source>
</evidence>
<feature type="coiled-coil region" evidence="2">
    <location>
        <begin position="60"/>
        <end position="87"/>
    </location>
</feature>
<keyword evidence="4" id="KW-0472">Membrane</keyword>
<keyword evidence="2" id="KW-0175">Coiled coil</keyword>
<evidence type="ECO:0000256" key="4">
    <source>
        <dbReference type="SAM" id="Phobius"/>
    </source>
</evidence>
<keyword evidence="4" id="KW-1133">Transmembrane helix</keyword>
<dbReference type="EMBL" id="JACBZS010000001">
    <property type="protein sequence ID" value="NYI71220.1"/>
    <property type="molecule type" value="Genomic_DNA"/>
</dbReference>
<keyword evidence="6" id="KW-1185">Reference proteome</keyword>
<feature type="region of interest" description="Disordered" evidence="3">
    <location>
        <begin position="231"/>
        <end position="250"/>
    </location>
</feature>
<gene>
    <name evidence="5" type="ORF">GGQ54_001780</name>
</gene>
<dbReference type="Gene3D" id="3.30.70.1880">
    <property type="entry name" value="Protein of unknown function DUF881"/>
    <property type="match status" value="1"/>
</dbReference>
<feature type="transmembrane region" description="Helical" evidence="4">
    <location>
        <begin position="20"/>
        <end position="43"/>
    </location>
</feature>
<keyword evidence="4" id="KW-0812">Transmembrane</keyword>
<dbReference type="GO" id="GO:0005886">
    <property type="term" value="C:plasma membrane"/>
    <property type="evidence" value="ECO:0007669"/>
    <property type="project" value="TreeGrafter"/>
</dbReference>
<protein>
    <submittedName>
        <fullName evidence="5">Uncharacterized protein YlxW (UPF0749 family)</fullName>
    </submittedName>
</protein>
<dbReference type="AlphaFoldDB" id="A0A7Z0D9G9"/>
<comment type="similarity">
    <text evidence="1">Belongs to the UPF0749 family.</text>
</comment>
<accession>A0A7Z0D9G9</accession>
<reference evidence="5 6" key="1">
    <citation type="submission" date="2020-07" db="EMBL/GenBank/DDBJ databases">
        <title>Sequencing the genomes of 1000 actinobacteria strains.</title>
        <authorList>
            <person name="Klenk H.-P."/>
        </authorList>
    </citation>
    <scope>NUCLEOTIDE SEQUENCE [LARGE SCALE GENOMIC DNA]</scope>
    <source>
        <strain evidence="5 6">DSM 103164</strain>
    </source>
</reference>
<dbReference type="PANTHER" id="PTHR37313">
    <property type="entry name" value="UPF0749 PROTEIN RV1825"/>
    <property type="match status" value="1"/>
</dbReference>
<dbReference type="Pfam" id="PF05949">
    <property type="entry name" value="DUF881"/>
    <property type="match status" value="1"/>
</dbReference>
<dbReference type="InterPro" id="IPR010273">
    <property type="entry name" value="DUF881"/>
</dbReference>
<proteinExistence type="inferred from homology"/>
<dbReference type="RefSeq" id="WP_343045909.1">
    <property type="nucleotide sequence ID" value="NZ_JACBZS010000001.1"/>
</dbReference>
<evidence type="ECO:0000313" key="5">
    <source>
        <dbReference type="EMBL" id="NYI71220.1"/>
    </source>
</evidence>
<dbReference type="Proteomes" id="UP000527616">
    <property type="component" value="Unassembled WGS sequence"/>
</dbReference>
<feature type="compositionally biased region" description="Basic and acidic residues" evidence="3">
    <location>
        <begin position="231"/>
        <end position="240"/>
    </location>
</feature>
<comment type="caution">
    <text evidence="5">The sequence shown here is derived from an EMBL/GenBank/DDBJ whole genome shotgun (WGS) entry which is preliminary data.</text>
</comment>
<sequence length="250" mass="26530">MAAQDWSGPGPDPAVPRSRRAVAVTAVVFAVCGLMISVSAVNARGTDLRPDRQTDLIGLITEQSARNDELRSRVAATRAEVDQLAARSGEDPARGERLAALELAAAMTPVEGPAVTVTLTDAPRELKPPGVSDDALVVHQQDIQAVANALWSGGAEAMTIQGVRVISTTGIKCVGNTVVLHGRPYAPPYVITAIGDPERLRAALADSDAIRIYRQYVDAYQLGYAERTDGQVRMPGHEGSADLAYARQPR</sequence>
<evidence type="ECO:0000256" key="3">
    <source>
        <dbReference type="SAM" id="MobiDB-lite"/>
    </source>
</evidence>